<comment type="caution">
    <text evidence="2">The sequence shown here is derived from an EMBL/GenBank/DDBJ whole genome shotgun (WGS) entry which is preliminary data.</text>
</comment>
<dbReference type="Proteomes" id="UP000765509">
    <property type="component" value="Unassembled WGS sequence"/>
</dbReference>
<evidence type="ECO:0000313" key="3">
    <source>
        <dbReference type="Proteomes" id="UP000765509"/>
    </source>
</evidence>
<accession>A0A9Q3BXH2</accession>
<organism evidence="2 3">
    <name type="scientific">Austropuccinia psidii MF-1</name>
    <dbReference type="NCBI Taxonomy" id="1389203"/>
    <lineage>
        <taxon>Eukaryota</taxon>
        <taxon>Fungi</taxon>
        <taxon>Dikarya</taxon>
        <taxon>Basidiomycota</taxon>
        <taxon>Pucciniomycotina</taxon>
        <taxon>Pucciniomycetes</taxon>
        <taxon>Pucciniales</taxon>
        <taxon>Sphaerophragmiaceae</taxon>
        <taxon>Austropuccinia</taxon>
    </lineage>
</organism>
<protein>
    <submittedName>
        <fullName evidence="2">Uncharacterized protein</fullName>
    </submittedName>
</protein>
<gene>
    <name evidence="2" type="ORF">O181_012818</name>
</gene>
<sequence length="255" mass="29084">MKIFKRCGGNLENALRRRFIEPYSTEDYNNAVEDIVTKTKIGRTSKEFNIKSTNQPLIKKDKQREHFKPNTPSTNEQNKFHKCHVFGHLANNCLKNEKINEIGETEDLNEKEEESDSEKDTEEYDTSESDEINIISSQTNNIDLIYEVLDINSNIPQVGTADTSLTNIPDTKLHKAKPEKGMGYTAGKSSIRIVRVQNKEKKVNLDTGAYCTYFSESYLQTIIPIQGFEFFSASKSMKCLGIIDLRLIFLLLPNA</sequence>
<name>A0A9Q3BXH2_9BASI</name>
<evidence type="ECO:0000313" key="2">
    <source>
        <dbReference type="EMBL" id="MBW0473103.1"/>
    </source>
</evidence>
<evidence type="ECO:0000256" key="1">
    <source>
        <dbReference type="SAM" id="MobiDB-lite"/>
    </source>
</evidence>
<proteinExistence type="predicted"/>
<reference evidence="2" key="1">
    <citation type="submission" date="2021-03" db="EMBL/GenBank/DDBJ databases">
        <title>Draft genome sequence of rust myrtle Austropuccinia psidii MF-1, a brazilian biotype.</title>
        <authorList>
            <person name="Quecine M.C."/>
            <person name="Pachon D.M.R."/>
            <person name="Bonatelli M.L."/>
            <person name="Correr F.H."/>
            <person name="Franceschini L.M."/>
            <person name="Leite T.F."/>
            <person name="Margarido G.R.A."/>
            <person name="Almeida C.A."/>
            <person name="Ferrarezi J.A."/>
            <person name="Labate C.A."/>
        </authorList>
    </citation>
    <scope>NUCLEOTIDE SEQUENCE</scope>
    <source>
        <strain evidence="2">MF-1</strain>
    </source>
</reference>
<feature type="region of interest" description="Disordered" evidence="1">
    <location>
        <begin position="104"/>
        <end position="130"/>
    </location>
</feature>
<keyword evidence="3" id="KW-1185">Reference proteome</keyword>
<dbReference type="EMBL" id="AVOT02003297">
    <property type="protein sequence ID" value="MBW0473103.1"/>
    <property type="molecule type" value="Genomic_DNA"/>
</dbReference>
<dbReference type="AlphaFoldDB" id="A0A9Q3BXH2"/>